<dbReference type="Proteomes" id="UP000215355">
    <property type="component" value="Chromosome 1"/>
</dbReference>
<dbReference type="EMBL" id="LT906468">
    <property type="protein sequence ID" value="SNV60353.1"/>
    <property type="molecule type" value="Genomic_DNA"/>
</dbReference>
<reference evidence="2 3" key="1">
    <citation type="submission" date="2017-06" db="EMBL/GenBank/DDBJ databases">
        <authorList>
            <consortium name="Pathogen Informatics"/>
        </authorList>
    </citation>
    <scope>NUCLEOTIDE SEQUENCE [LARGE SCALE GENOMIC DNA]</scope>
    <source>
        <strain evidence="2 3">NCTC12149</strain>
    </source>
</reference>
<accession>A0AAJ4XEV7</accession>
<sequence length="101" mass="11833">MFNPQKSMKYTFYIPIVLFLSACASLPRLPGEKMDRLELDMKKEQIKDILGPGYTVAEKREDNGTTVEVLSYRDFYRDDEFYMFSGRLENMVQGTDAQDRE</sequence>
<evidence type="ECO:0000256" key="1">
    <source>
        <dbReference type="SAM" id="Phobius"/>
    </source>
</evidence>
<keyword evidence="1" id="KW-0472">Membrane</keyword>
<name>A0AAJ4XEV7_9SPHI</name>
<dbReference type="PROSITE" id="PS51257">
    <property type="entry name" value="PROKAR_LIPOPROTEIN"/>
    <property type="match status" value="1"/>
</dbReference>
<feature type="transmembrane region" description="Helical" evidence="1">
    <location>
        <begin position="12"/>
        <end position="29"/>
    </location>
</feature>
<dbReference type="KEGG" id="smiz:4412673_03599"/>
<evidence type="ECO:0000313" key="2">
    <source>
        <dbReference type="EMBL" id="SNV60353.1"/>
    </source>
</evidence>
<keyword evidence="1" id="KW-0812">Transmembrane</keyword>
<keyword evidence="1" id="KW-1133">Transmembrane helix</keyword>
<proteinExistence type="predicted"/>
<evidence type="ECO:0000313" key="3">
    <source>
        <dbReference type="Proteomes" id="UP000215355"/>
    </source>
</evidence>
<protein>
    <submittedName>
        <fullName evidence="2">Uncharacterized protein</fullName>
    </submittedName>
</protein>
<dbReference type="AlphaFoldDB" id="A0AAJ4XEV7"/>
<organism evidence="2 3">
    <name type="scientific">Sphingobacterium mizutaii</name>
    <dbReference type="NCBI Taxonomy" id="1010"/>
    <lineage>
        <taxon>Bacteria</taxon>
        <taxon>Pseudomonadati</taxon>
        <taxon>Bacteroidota</taxon>
        <taxon>Sphingobacteriia</taxon>
        <taxon>Sphingobacteriales</taxon>
        <taxon>Sphingobacteriaceae</taxon>
        <taxon>Sphingobacterium</taxon>
    </lineage>
</organism>
<gene>
    <name evidence="2" type="ORF">SAMEA4412673_03599</name>
</gene>